<dbReference type="PANTHER" id="PTHR43808:SF31">
    <property type="entry name" value="N-ACETYL-L-CITRULLINE DEACETYLASE"/>
    <property type="match status" value="1"/>
</dbReference>
<dbReference type="RefSeq" id="WP_216687937.1">
    <property type="nucleotide sequence ID" value="NZ_CAUPKR010000028.1"/>
</dbReference>
<comment type="similarity">
    <text evidence="2">Belongs to the peptidase M20A family.</text>
</comment>
<sequence length="442" mass="49535">MEHSLFDDYLNQLKQLIQMDSVKSKPQQDAPYGEGVKEAFSFVRKLAESFGFHVHELDQKVLMIDYDTRQSEEYIGIFSHIDVVTVDGADRWIQPPFSGEIQDGRMYGRGTLDNKGPTLAVLYAMKRLKDQGFNPQKGIRLVIGGDEESGMDCLATYKQHMPAPVFGFTPDAYFPVTIKEQGIMPFEVKLPIRGDSCLQVVSVGFSKNVKPQSGSYTLGIDDMKMMEGLHAVQKVEEIGSGQVKVDVLEEDSEAIASIVDHLLTICGDAEQETKYSLMRIKTLLLDESGKALGINCEDDDGKLSMKATRLYTEEDGLTVTLDLRYPASLQEEVMAEKLATAMKQYALTYQLDQAKAPVNFDVDHPMIKKLLTVYEECTGRNENPKAISGGTYARIYPDRVIAFGAVYPDEPVTAHQTNENVPLYMMKDWLVIYEEAIRSLSQ</sequence>
<accession>A0ABS6GSA8</accession>
<keyword evidence="6" id="KW-0482">Metalloprotease</keyword>
<dbReference type="Proteomes" id="UP000812672">
    <property type="component" value="Unassembled WGS sequence"/>
</dbReference>
<dbReference type="PROSITE" id="PS00758">
    <property type="entry name" value="ARGE_DAPE_CPG2_1"/>
    <property type="match status" value="1"/>
</dbReference>
<keyword evidence="8" id="KW-1185">Reference proteome</keyword>
<dbReference type="Pfam" id="PF01546">
    <property type="entry name" value="Peptidase_M20"/>
    <property type="match status" value="1"/>
</dbReference>
<dbReference type="InterPro" id="IPR001261">
    <property type="entry name" value="ArgE/DapE_CS"/>
</dbReference>
<reference evidence="7 8" key="1">
    <citation type="journal article" date="2011" name="Int. J. Syst. Evol. Microbiol.">
        <title>Allobacillus halotolerans gen. nov., sp. nov. isolated from shrimp paste.</title>
        <authorList>
            <person name="Sheu S.Y."/>
            <person name="Arun A.B."/>
            <person name="Jiang S.R."/>
            <person name="Young C.C."/>
            <person name="Chen W.M."/>
        </authorList>
    </citation>
    <scope>NUCLEOTIDE SEQUENCE [LARGE SCALE GENOMIC DNA]</scope>
    <source>
        <strain evidence="7 8">LMG 24826</strain>
    </source>
</reference>
<gene>
    <name evidence="7" type="ORF">KQ486_13290</name>
</gene>
<evidence type="ECO:0000313" key="8">
    <source>
        <dbReference type="Proteomes" id="UP000812672"/>
    </source>
</evidence>
<evidence type="ECO:0000256" key="1">
    <source>
        <dbReference type="ARBA" id="ARBA00001947"/>
    </source>
</evidence>
<name>A0ABS6GSA8_9BACI</name>
<protein>
    <submittedName>
        <fullName evidence="7">Sapep family Mn(2+)-dependent dipeptidase</fullName>
        <ecNumber evidence="7">3.4.13.-</ecNumber>
    </submittedName>
</protein>
<keyword evidence="3" id="KW-0645">Protease</keyword>
<comment type="caution">
    <text evidence="7">The sequence shown here is derived from an EMBL/GenBank/DDBJ whole genome shotgun (WGS) entry which is preliminary data.</text>
</comment>
<dbReference type="InterPro" id="IPR050072">
    <property type="entry name" value="Peptidase_M20A"/>
</dbReference>
<organism evidence="7 8">
    <name type="scientific">Allobacillus halotolerans</name>
    <dbReference type="NCBI Taxonomy" id="570278"/>
    <lineage>
        <taxon>Bacteria</taxon>
        <taxon>Bacillati</taxon>
        <taxon>Bacillota</taxon>
        <taxon>Bacilli</taxon>
        <taxon>Bacillales</taxon>
        <taxon>Bacillaceae</taxon>
        <taxon>Allobacillus</taxon>
    </lineage>
</organism>
<evidence type="ECO:0000256" key="2">
    <source>
        <dbReference type="ARBA" id="ARBA00006247"/>
    </source>
</evidence>
<evidence type="ECO:0000256" key="5">
    <source>
        <dbReference type="ARBA" id="ARBA00022833"/>
    </source>
</evidence>
<evidence type="ECO:0000256" key="4">
    <source>
        <dbReference type="ARBA" id="ARBA00022801"/>
    </source>
</evidence>
<dbReference type="NCBIfam" id="TIGR01887">
    <property type="entry name" value="dipeptidaselike"/>
    <property type="match status" value="1"/>
</dbReference>
<dbReference type="InterPro" id="IPR010964">
    <property type="entry name" value="M20A_pepV-rel"/>
</dbReference>
<dbReference type="EMBL" id="JAHLZF010000028">
    <property type="protein sequence ID" value="MBU6081991.1"/>
    <property type="molecule type" value="Genomic_DNA"/>
</dbReference>
<dbReference type="InterPro" id="IPR002933">
    <property type="entry name" value="Peptidase_M20"/>
</dbReference>
<evidence type="ECO:0000313" key="7">
    <source>
        <dbReference type="EMBL" id="MBU6081991.1"/>
    </source>
</evidence>
<keyword evidence="5" id="KW-0862">Zinc</keyword>
<keyword evidence="7" id="KW-0224">Dipeptidase</keyword>
<dbReference type="EC" id="3.4.13.-" evidence="7"/>
<dbReference type="GO" id="GO:0016805">
    <property type="term" value="F:dipeptidase activity"/>
    <property type="evidence" value="ECO:0007669"/>
    <property type="project" value="UniProtKB-KW"/>
</dbReference>
<proteinExistence type="inferred from homology"/>
<evidence type="ECO:0000256" key="3">
    <source>
        <dbReference type="ARBA" id="ARBA00022670"/>
    </source>
</evidence>
<comment type="cofactor">
    <cofactor evidence="1">
        <name>Zn(2+)</name>
        <dbReference type="ChEBI" id="CHEBI:29105"/>
    </cofactor>
</comment>
<keyword evidence="4 7" id="KW-0378">Hydrolase</keyword>
<dbReference type="PANTHER" id="PTHR43808">
    <property type="entry name" value="ACETYLORNITHINE DEACETYLASE"/>
    <property type="match status" value="1"/>
</dbReference>
<evidence type="ECO:0000256" key="6">
    <source>
        <dbReference type="ARBA" id="ARBA00023049"/>
    </source>
</evidence>